<comment type="caution">
    <text evidence="13">The sequence shown here is derived from an EMBL/GenBank/DDBJ whole genome shotgun (WGS) entry which is preliminary data.</text>
</comment>
<keyword evidence="1 9" id="KW-0963">Cytoplasm</keyword>
<protein>
    <recommendedName>
        <fullName evidence="9">Transcription-repair-coupling factor</fullName>
        <shortName evidence="9">TRCF</shortName>
        <ecNumber evidence="9">3.6.4.-</ecNumber>
    </recommendedName>
</protein>
<comment type="similarity">
    <text evidence="9">In the C-terminal section; belongs to the helicase family. RecG subfamily.</text>
</comment>
<dbReference type="SMART" id="SM00490">
    <property type="entry name" value="HELICc"/>
    <property type="match status" value="1"/>
</dbReference>
<evidence type="ECO:0000256" key="6">
    <source>
        <dbReference type="ARBA" id="ARBA00022840"/>
    </source>
</evidence>
<dbReference type="GO" id="GO:0016787">
    <property type="term" value="F:hydrolase activity"/>
    <property type="evidence" value="ECO:0007669"/>
    <property type="project" value="UniProtKB-KW"/>
</dbReference>
<evidence type="ECO:0000259" key="11">
    <source>
        <dbReference type="PROSITE" id="PS51192"/>
    </source>
</evidence>
<dbReference type="Gene3D" id="3.40.50.300">
    <property type="entry name" value="P-loop containing nucleotide triphosphate hydrolases"/>
    <property type="match status" value="2"/>
</dbReference>
<dbReference type="SMART" id="SM00487">
    <property type="entry name" value="DEXDc"/>
    <property type="match status" value="1"/>
</dbReference>
<accession>K0YXK9</accession>
<dbReference type="InterPro" id="IPR041471">
    <property type="entry name" value="UvrB_inter"/>
</dbReference>
<dbReference type="GO" id="GO:0005524">
    <property type="term" value="F:ATP binding"/>
    <property type="evidence" value="ECO:0007669"/>
    <property type="project" value="UniProtKB-UniRule"/>
</dbReference>
<dbReference type="PANTHER" id="PTHR47964:SF1">
    <property type="entry name" value="ATP-DEPENDENT DNA HELICASE HOMOLOG RECG, CHLOROPLASTIC"/>
    <property type="match status" value="1"/>
</dbReference>
<dbReference type="InterPro" id="IPR004576">
    <property type="entry name" value="Mfd"/>
</dbReference>
<dbReference type="InterPro" id="IPR036101">
    <property type="entry name" value="CarD-like/TRCF_RID_sf"/>
</dbReference>
<dbReference type="NCBIfam" id="TIGR00580">
    <property type="entry name" value="mfd"/>
    <property type="match status" value="1"/>
</dbReference>
<keyword evidence="14" id="KW-1185">Reference proteome</keyword>
<dbReference type="Pfam" id="PF03461">
    <property type="entry name" value="TRCF"/>
    <property type="match status" value="1"/>
</dbReference>
<evidence type="ECO:0000256" key="7">
    <source>
        <dbReference type="ARBA" id="ARBA00023125"/>
    </source>
</evidence>
<dbReference type="PATRIC" id="fig|742818.3.peg.708"/>
<dbReference type="eggNOG" id="COG1197">
    <property type="taxonomic scope" value="Bacteria"/>
</dbReference>
<comment type="function">
    <text evidence="9">Couples transcription and DNA repair by recognizing RNA polymerase (RNAP) stalled at DNA lesions. Mediates ATP-dependent release of RNAP and its truncated transcript from the DNA, and recruitment of nucleotide excision repair machinery to the damaged site.</text>
</comment>
<dbReference type="SMART" id="SM01058">
    <property type="entry name" value="CarD_TRCF"/>
    <property type="match status" value="1"/>
</dbReference>
<dbReference type="Gene3D" id="3.30.2060.10">
    <property type="entry name" value="Penicillin-binding protein 1b domain"/>
    <property type="match status" value="1"/>
</dbReference>
<feature type="region of interest" description="Disordered" evidence="10">
    <location>
        <begin position="428"/>
        <end position="456"/>
    </location>
</feature>
<dbReference type="Pfam" id="PF02559">
    <property type="entry name" value="CarD_TRCF_RID"/>
    <property type="match status" value="1"/>
</dbReference>
<dbReference type="InterPro" id="IPR005118">
    <property type="entry name" value="TRCF_C"/>
</dbReference>
<keyword evidence="2 9" id="KW-0547">Nucleotide-binding</keyword>
<keyword evidence="8 9" id="KW-0234">DNA repair</keyword>
<dbReference type="AlphaFoldDB" id="K0YXK9"/>
<dbReference type="GO" id="GO:0000716">
    <property type="term" value="P:transcription-coupled nucleotide-excision repair, DNA damage recognition"/>
    <property type="evidence" value="ECO:0007669"/>
    <property type="project" value="UniProtKB-UniRule"/>
</dbReference>
<dbReference type="EMBL" id="ADMD01000002">
    <property type="protein sequence ID" value="EJZ84344.1"/>
    <property type="molecule type" value="Genomic_DNA"/>
</dbReference>
<dbReference type="InterPro" id="IPR027417">
    <property type="entry name" value="P-loop_NTPase"/>
</dbReference>
<comment type="subcellular location">
    <subcellularLocation>
        <location evidence="9">Cytoplasm</location>
    </subcellularLocation>
</comment>
<evidence type="ECO:0000313" key="13">
    <source>
        <dbReference type="EMBL" id="EJZ84344.1"/>
    </source>
</evidence>
<evidence type="ECO:0000256" key="5">
    <source>
        <dbReference type="ARBA" id="ARBA00022806"/>
    </source>
</evidence>
<dbReference type="InterPro" id="IPR011545">
    <property type="entry name" value="DEAD/DEAH_box_helicase_dom"/>
</dbReference>
<dbReference type="InterPro" id="IPR001650">
    <property type="entry name" value="Helicase_C-like"/>
</dbReference>
<keyword evidence="3 9" id="KW-0227">DNA damage</keyword>
<dbReference type="Gene3D" id="2.40.10.170">
    <property type="match status" value="1"/>
</dbReference>
<dbReference type="SUPFAM" id="SSF141259">
    <property type="entry name" value="CarD-like"/>
    <property type="match status" value="1"/>
</dbReference>
<dbReference type="CDD" id="cd17991">
    <property type="entry name" value="DEXHc_TRCF"/>
    <property type="match status" value="1"/>
</dbReference>
<dbReference type="SUPFAM" id="SSF143517">
    <property type="entry name" value="TRCF domain-like"/>
    <property type="match status" value="1"/>
</dbReference>
<evidence type="ECO:0000313" key="14">
    <source>
        <dbReference type="Proteomes" id="UP000006069"/>
    </source>
</evidence>
<feature type="domain" description="Helicase ATP-binding" evidence="11">
    <location>
        <begin position="657"/>
        <end position="818"/>
    </location>
</feature>
<dbReference type="SMART" id="SM00982">
    <property type="entry name" value="TRCF"/>
    <property type="match status" value="1"/>
</dbReference>
<organism evidence="13 14">
    <name type="scientific">Slackia piriformis YIT 12062</name>
    <dbReference type="NCBI Taxonomy" id="742818"/>
    <lineage>
        <taxon>Bacteria</taxon>
        <taxon>Bacillati</taxon>
        <taxon>Actinomycetota</taxon>
        <taxon>Coriobacteriia</taxon>
        <taxon>Eggerthellales</taxon>
        <taxon>Eggerthellaceae</taxon>
        <taxon>Slackia</taxon>
    </lineage>
</organism>
<dbReference type="HAMAP" id="MF_00969">
    <property type="entry name" value="TRCF"/>
    <property type="match status" value="1"/>
</dbReference>
<evidence type="ECO:0000256" key="3">
    <source>
        <dbReference type="ARBA" id="ARBA00022763"/>
    </source>
</evidence>
<evidence type="ECO:0000259" key="12">
    <source>
        <dbReference type="PROSITE" id="PS51194"/>
    </source>
</evidence>
<dbReference type="RefSeq" id="WP_009138882.1">
    <property type="nucleotide sequence ID" value="NZ_JH815198.1"/>
</dbReference>
<dbReference type="Gene3D" id="3.90.1150.50">
    <property type="entry name" value="Transcription-repair-coupling factor, D7 domain"/>
    <property type="match status" value="1"/>
</dbReference>
<dbReference type="InParanoid" id="K0YXK9"/>
<dbReference type="PROSITE" id="PS51194">
    <property type="entry name" value="HELICASE_CTER"/>
    <property type="match status" value="1"/>
</dbReference>
<dbReference type="Pfam" id="PF00271">
    <property type="entry name" value="Helicase_C"/>
    <property type="match status" value="1"/>
</dbReference>
<dbReference type="PANTHER" id="PTHR47964">
    <property type="entry name" value="ATP-DEPENDENT DNA HELICASE HOMOLOG RECG, CHLOROPLASTIC"/>
    <property type="match status" value="1"/>
</dbReference>
<reference evidence="13 14" key="1">
    <citation type="submission" date="2012-08" db="EMBL/GenBank/DDBJ databases">
        <title>The Genome Sequence of Slackia piriformis YIT 12062.</title>
        <authorList>
            <consortium name="The Broad Institute Genome Sequencing Platform"/>
            <person name="Earl A."/>
            <person name="Ward D."/>
            <person name="Feldgarden M."/>
            <person name="Gevers D."/>
            <person name="Morotomi M."/>
            <person name="Walker B."/>
            <person name="Young S.K."/>
            <person name="Zeng Q."/>
            <person name="Gargeya S."/>
            <person name="Fitzgerald M."/>
            <person name="Haas B."/>
            <person name="Abouelleil A."/>
            <person name="Alvarado L."/>
            <person name="Arachchi H.M."/>
            <person name="Berlin A.M."/>
            <person name="Chapman S.B."/>
            <person name="Goldberg J."/>
            <person name="Griggs A."/>
            <person name="Gujja S."/>
            <person name="Hansen M."/>
            <person name="Howarth C."/>
            <person name="Imamovic A."/>
            <person name="Larimer J."/>
            <person name="McCowen C."/>
            <person name="Montmayeur A."/>
            <person name="Murphy C."/>
            <person name="Neiman D."/>
            <person name="Pearson M."/>
            <person name="Priest M."/>
            <person name="Roberts A."/>
            <person name="Saif S."/>
            <person name="Shea T."/>
            <person name="Sisk P."/>
            <person name="Sykes S."/>
            <person name="Wortman J."/>
            <person name="Nusbaum C."/>
            <person name="Birren B."/>
        </authorList>
    </citation>
    <scope>NUCLEOTIDE SEQUENCE [LARGE SCALE GENOMIC DNA]</scope>
    <source>
        <strain evidence="13 14">YIT 12062</strain>
    </source>
</reference>
<dbReference type="GO" id="GO:0003678">
    <property type="term" value="F:DNA helicase activity"/>
    <property type="evidence" value="ECO:0007669"/>
    <property type="project" value="TreeGrafter"/>
</dbReference>
<dbReference type="Gene3D" id="3.40.50.11180">
    <property type="match status" value="1"/>
</dbReference>
<evidence type="ECO:0000256" key="8">
    <source>
        <dbReference type="ARBA" id="ARBA00023204"/>
    </source>
</evidence>
<dbReference type="SUPFAM" id="SSF52540">
    <property type="entry name" value="P-loop containing nucleoside triphosphate hydrolases"/>
    <property type="match status" value="3"/>
</dbReference>
<dbReference type="Pfam" id="PF00270">
    <property type="entry name" value="DEAD"/>
    <property type="match status" value="1"/>
</dbReference>
<dbReference type="FunCoup" id="K0YXK9">
    <property type="interactions" value="110"/>
</dbReference>
<evidence type="ECO:0000256" key="4">
    <source>
        <dbReference type="ARBA" id="ARBA00022801"/>
    </source>
</evidence>
<gene>
    <name evidence="9" type="primary">mfd</name>
    <name evidence="13" type="ORF">HMPREF9451_00654</name>
</gene>
<evidence type="ECO:0000256" key="9">
    <source>
        <dbReference type="HAMAP-Rule" id="MF_00969"/>
    </source>
</evidence>
<dbReference type="GO" id="GO:0005737">
    <property type="term" value="C:cytoplasm"/>
    <property type="evidence" value="ECO:0007669"/>
    <property type="project" value="UniProtKB-SubCell"/>
</dbReference>
<sequence length="1205" mass="132137">MLIDSLAFAIEESGALAPVYEKLDAGQDATLAIAASARPFAIAARFAAHPQSMLAVIPGEDAVDGFARSIAAYVGDAHVAVFPMRCDYPFAPKEPDARFVARRAHAAWALQSGEDVIVVASAASLVRALPPCASRVFAPIVAVEGAEVVDASTGEVLDFESVADALVTRGFVNTGDSLEGPGSFCVRGGTIDVFLGNVPYPVRLDFFGDEVEEIRRIVPSTGQTITSLPDVEIFPVREYRLTKKGVARAMPTVAKRAETDPVWREMFGRLQAGADFPGADALLPLLYTKTETLCAYASEQTLVVLSEPRSIFDDTSRTYDDACKRAEGSHISPEGLYLPPTGLDFGSAQRYTLSSIMKVGGMIDEQLPVKRTEIAGSAEKLIGRLRSLVDQRFTTVFSVPDVRARKDMMLLLVDNALPVVEVLDAELDDSSQDASDSASTRTRRSRRGSARFGSDHPEWHRNVRRLKRGVVNVVDVDVPLGMIVPKAKIGLVSVHDTQGRNAQIRNRRRVDMTEVTFPFVPGDYVVHAAHGIALFKDLVRQDVGGMMRDYLLLEYAEGDKLFVPVEQLDRVTRYVGPEGSSPRCTRLNTSDWSRALSKARKATKELAFDLVDVYTRRASVQGFRYAPDTPWQREMEEAFPYDETPDQLSAIAEVKADMQSSKPMDRLVCGDVGFGKTEVALRAAFKATQDNKQVMVLCPTTILAQQHYTTFKERFDPFDVHVEVLSRFRSPAEQKLALEGFAKGTVQVLVGTHRLLSRDVNPHDLGLVIIDEEQRFGVGHKEQMKNLREQIDVLTLSATPIPRTMQMSLSGVRDMSLILTPPDNRRPVEVHVGEWDVDVVSEAIRRELQRGGQVYYVSNRVRTIDEAVERVGAAAAEARVGVAHGKMTKEELERVMEDFSAGAIDVLVATTIIESGIDNPHTNTLIIEDSQRLGLAQMYQLKGRVGRSSVQAYAYFMFPDNVSLTEEAMARLDAINEHRDLGSGMRVAMRDLEIRGAGSLLGAEQSGNMSGVGFDLFAQMLSQAVANAREGASGEDAVLPPALSDITVNFPEHTYIPEEYVSDADERVLLYRKLACADTPSVVEELREQTSERYGAMPQACTNMFAKSLVRAWANEHGVKLVGVSAGKLTVEPVDVPKDALASLRRASGRYVAQSGKLVLPLKYFGLKEDESLIAAAYEFLVNLSEGTVAPSKDVSRPSSARRGR</sequence>
<comment type="similarity">
    <text evidence="9">In the N-terminal section; belongs to the UvrB family.</text>
</comment>
<keyword evidence="7 9" id="KW-0238">DNA-binding</keyword>
<dbReference type="Proteomes" id="UP000006069">
    <property type="component" value="Unassembled WGS sequence"/>
</dbReference>
<keyword evidence="5" id="KW-0347">Helicase</keyword>
<keyword evidence="4 9" id="KW-0378">Hydrolase</keyword>
<evidence type="ECO:0000256" key="2">
    <source>
        <dbReference type="ARBA" id="ARBA00022741"/>
    </source>
</evidence>
<dbReference type="InterPro" id="IPR003711">
    <property type="entry name" value="CarD-like/TRCF_RID"/>
</dbReference>
<dbReference type="InterPro" id="IPR047112">
    <property type="entry name" value="RecG/Mfd"/>
</dbReference>
<proteinExistence type="inferred from homology"/>
<evidence type="ECO:0000256" key="10">
    <source>
        <dbReference type="SAM" id="MobiDB-lite"/>
    </source>
</evidence>
<dbReference type="PROSITE" id="PS51192">
    <property type="entry name" value="HELICASE_ATP_BIND_1"/>
    <property type="match status" value="1"/>
</dbReference>
<name>K0YXK9_9ACTN</name>
<dbReference type="GO" id="GO:0006355">
    <property type="term" value="P:regulation of DNA-templated transcription"/>
    <property type="evidence" value="ECO:0007669"/>
    <property type="project" value="UniProtKB-UniRule"/>
</dbReference>
<dbReference type="GO" id="GO:0003684">
    <property type="term" value="F:damaged DNA binding"/>
    <property type="evidence" value="ECO:0007669"/>
    <property type="project" value="InterPro"/>
</dbReference>
<dbReference type="HOGENOM" id="CLU_005122_1_3_11"/>
<dbReference type="EC" id="3.6.4.-" evidence="9"/>
<dbReference type="OrthoDB" id="9804325at2"/>
<evidence type="ECO:0000256" key="1">
    <source>
        <dbReference type="ARBA" id="ARBA00022490"/>
    </source>
</evidence>
<dbReference type="InterPro" id="IPR014001">
    <property type="entry name" value="Helicase_ATP-bd"/>
</dbReference>
<dbReference type="Pfam" id="PF17757">
    <property type="entry name" value="UvrB_inter"/>
    <property type="match status" value="1"/>
</dbReference>
<dbReference type="InterPro" id="IPR037235">
    <property type="entry name" value="TRCF-like_C_D7"/>
</dbReference>
<keyword evidence="6 9" id="KW-0067">ATP-binding</keyword>
<feature type="domain" description="Helicase C-terminal" evidence="12">
    <location>
        <begin position="836"/>
        <end position="993"/>
    </location>
</feature>